<reference evidence="7" key="1">
    <citation type="submission" date="2022-06" db="EMBL/GenBank/DDBJ databases">
        <title>Genomic Encyclopedia of Archaeal and Bacterial Type Strains, Phase II (KMG-II): from individual species to whole genera.</title>
        <authorList>
            <person name="Goeker M."/>
        </authorList>
    </citation>
    <scope>NUCLEOTIDE SEQUENCE</scope>
    <source>
        <strain evidence="7">DSM 43935</strain>
    </source>
</reference>
<feature type="domain" description="Peptidase S33 tripeptidyl aminopeptidase-like C-terminal" evidence="6">
    <location>
        <begin position="416"/>
        <end position="510"/>
    </location>
</feature>
<protein>
    <submittedName>
        <fullName evidence="7">TAP-like protein</fullName>
    </submittedName>
</protein>
<dbReference type="SUPFAM" id="SSF53474">
    <property type="entry name" value="alpha/beta-Hydrolases"/>
    <property type="match status" value="1"/>
</dbReference>
<dbReference type="EMBL" id="JAMTCK010000003">
    <property type="protein sequence ID" value="MCP2164389.1"/>
    <property type="molecule type" value="Genomic_DNA"/>
</dbReference>
<evidence type="ECO:0000313" key="8">
    <source>
        <dbReference type="Proteomes" id="UP001206128"/>
    </source>
</evidence>
<dbReference type="Proteomes" id="UP001206128">
    <property type="component" value="Unassembled WGS sequence"/>
</dbReference>
<dbReference type="Gene3D" id="3.40.50.1820">
    <property type="entry name" value="alpha/beta hydrolase"/>
    <property type="match status" value="1"/>
</dbReference>
<accession>A0AAE3KFG3</accession>
<evidence type="ECO:0000256" key="1">
    <source>
        <dbReference type="ARBA" id="ARBA00010088"/>
    </source>
</evidence>
<evidence type="ECO:0000256" key="4">
    <source>
        <dbReference type="SAM" id="MobiDB-lite"/>
    </source>
</evidence>
<evidence type="ECO:0000313" key="7">
    <source>
        <dbReference type="EMBL" id="MCP2164389.1"/>
    </source>
</evidence>
<feature type="compositionally biased region" description="Low complexity" evidence="4">
    <location>
        <begin position="354"/>
        <end position="372"/>
    </location>
</feature>
<sequence>MRARTRALVAGLVAAVGGTVAVAHPALAAAEPAAAPAGGFPRQHLAWHACEDALFPTPRPAGAERLDCAEFTAPRDWRHPGDGNHVTIAVSRLRPPGAAPRGVLFTNPGGPGLPGRAMPLELLAQPRVSDAFEVIGVDVRGTGASDNVTCGPGGGGAVLDPRDRSRANIDALLARAERTAHACQQASGELGRFVTTEQTVHDLDLLRALLGQDRISYYGMSGGTWLGAFYATYFPRRVDTMVLDSTVDFTGTLQDSDALMPMGFERRFREDFLPWVAEHDSVYHLGTSAEQVRQRYEALRAALAAAPVNGLSGAGLDNLVIGHLYKKVAFPALASRLVQTEGWVNGSAATAAQPPSATAAAQPPSAAAGSTSRAPDAAEAAGITLFCNDTPFRGDRDRIIAFSADQGARYPLRGWQTIDQPCAFWDRPEVHLPTPTGAGVPPVLMVQSTHDPATPYEGALRAHRAFAHSRLLTVTGEGDHGVYNAGNACVDTAVADYLVNHAVPGQDLTCAGLPIPEPVTG</sequence>
<comment type="similarity">
    <text evidence="1">Belongs to the peptidase S33 family.</text>
</comment>
<keyword evidence="2 5" id="KW-0732">Signal</keyword>
<evidence type="ECO:0000256" key="2">
    <source>
        <dbReference type="ARBA" id="ARBA00022729"/>
    </source>
</evidence>
<keyword evidence="3" id="KW-0378">Hydrolase</keyword>
<dbReference type="InterPro" id="IPR051601">
    <property type="entry name" value="Serine_prot/Carboxylest_S33"/>
</dbReference>
<dbReference type="GO" id="GO:0016787">
    <property type="term" value="F:hydrolase activity"/>
    <property type="evidence" value="ECO:0007669"/>
    <property type="project" value="UniProtKB-KW"/>
</dbReference>
<keyword evidence="8" id="KW-1185">Reference proteome</keyword>
<feature type="region of interest" description="Disordered" evidence="4">
    <location>
        <begin position="354"/>
        <end position="374"/>
    </location>
</feature>
<organism evidence="7 8">
    <name type="scientific">Goodfellowiella coeruleoviolacea</name>
    <dbReference type="NCBI Taxonomy" id="334858"/>
    <lineage>
        <taxon>Bacteria</taxon>
        <taxon>Bacillati</taxon>
        <taxon>Actinomycetota</taxon>
        <taxon>Actinomycetes</taxon>
        <taxon>Pseudonocardiales</taxon>
        <taxon>Pseudonocardiaceae</taxon>
        <taxon>Goodfellowiella</taxon>
    </lineage>
</organism>
<dbReference type="RefSeq" id="WP_253768010.1">
    <property type="nucleotide sequence ID" value="NZ_JAMTCK010000003.1"/>
</dbReference>
<dbReference type="PANTHER" id="PTHR43248:SF29">
    <property type="entry name" value="TRIPEPTIDYL AMINOPEPTIDASE"/>
    <property type="match status" value="1"/>
</dbReference>
<dbReference type="PANTHER" id="PTHR43248">
    <property type="entry name" value="2-SUCCINYL-6-HYDROXY-2,4-CYCLOHEXADIENE-1-CARBOXYLATE SYNTHASE"/>
    <property type="match status" value="1"/>
</dbReference>
<evidence type="ECO:0000259" key="6">
    <source>
        <dbReference type="Pfam" id="PF08386"/>
    </source>
</evidence>
<feature type="signal peptide" evidence="5">
    <location>
        <begin position="1"/>
        <end position="28"/>
    </location>
</feature>
<gene>
    <name evidence="7" type="ORF">LX83_001229</name>
</gene>
<dbReference type="AlphaFoldDB" id="A0AAE3KFG3"/>
<evidence type="ECO:0000256" key="3">
    <source>
        <dbReference type="ARBA" id="ARBA00022801"/>
    </source>
</evidence>
<dbReference type="Pfam" id="PF08386">
    <property type="entry name" value="Abhydrolase_4"/>
    <property type="match status" value="1"/>
</dbReference>
<proteinExistence type="inferred from homology"/>
<name>A0AAE3KFG3_9PSEU</name>
<evidence type="ECO:0000256" key="5">
    <source>
        <dbReference type="SAM" id="SignalP"/>
    </source>
</evidence>
<dbReference type="InterPro" id="IPR013595">
    <property type="entry name" value="Pept_S33_TAP-like_C"/>
</dbReference>
<comment type="caution">
    <text evidence="7">The sequence shown here is derived from an EMBL/GenBank/DDBJ whole genome shotgun (WGS) entry which is preliminary data.</text>
</comment>
<dbReference type="InterPro" id="IPR029058">
    <property type="entry name" value="AB_hydrolase_fold"/>
</dbReference>
<feature type="chain" id="PRO_5042183128" evidence="5">
    <location>
        <begin position="29"/>
        <end position="521"/>
    </location>
</feature>